<dbReference type="Pfam" id="PF10981">
    <property type="entry name" value="DUF2788"/>
    <property type="match status" value="1"/>
</dbReference>
<evidence type="ECO:0000313" key="2">
    <source>
        <dbReference type="EMBL" id="SIQ29042.1"/>
    </source>
</evidence>
<reference evidence="3" key="1">
    <citation type="submission" date="2017-01" db="EMBL/GenBank/DDBJ databases">
        <authorList>
            <person name="Varghese N."/>
            <person name="Submissions S."/>
        </authorList>
    </citation>
    <scope>NUCLEOTIDE SEQUENCE [LARGE SCALE GENOMIC DNA]</scope>
    <source>
        <strain evidence="3">ATCC 51758</strain>
    </source>
</reference>
<dbReference type="EMBL" id="FTMD01000003">
    <property type="protein sequence ID" value="SIQ29042.1"/>
    <property type="molecule type" value="Genomic_DNA"/>
</dbReference>
<feature type="transmembrane region" description="Helical" evidence="1">
    <location>
        <begin position="18"/>
        <end position="38"/>
    </location>
</feature>
<gene>
    <name evidence="2" type="ORF">SAMN05421829_103271</name>
</gene>
<keyword evidence="1" id="KW-0472">Membrane</keyword>
<feature type="transmembrane region" description="Helical" evidence="1">
    <location>
        <begin position="50"/>
        <end position="69"/>
    </location>
</feature>
<name>A0A1N6RK07_9RHOO</name>
<evidence type="ECO:0008006" key="4">
    <source>
        <dbReference type="Google" id="ProtNLM"/>
    </source>
</evidence>
<evidence type="ECO:0000313" key="3">
    <source>
        <dbReference type="Proteomes" id="UP000186819"/>
    </source>
</evidence>
<keyword evidence="1" id="KW-0812">Transmembrane</keyword>
<dbReference type="InterPro" id="IPR021249">
    <property type="entry name" value="DUF2788"/>
</dbReference>
<evidence type="ECO:0000256" key="1">
    <source>
        <dbReference type="SAM" id="Phobius"/>
    </source>
</evidence>
<keyword evidence="3" id="KW-1185">Reference proteome</keyword>
<dbReference type="Proteomes" id="UP000186819">
    <property type="component" value="Unassembled WGS sequence"/>
</dbReference>
<dbReference type="RefSeq" id="WP_050416734.1">
    <property type="nucleotide sequence ID" value="NZ_FTMD01000003.1"/>
</dbReference>
<proteinExistence type="predicted"/>
<dbReference type="OrthoDB" id="5625617at2"/>
<dbReference type="AlphaFoldDB" id="A0A1N6RK07"/>
<accession>A0A1N6RK07</accession>
<keyword evidence="1" id="KW-1133">Transmembrane helix</keyword>
<dbReference type="STRING" id="34027.SAMN05421829_103271"/>
<sequence length="76" mass="8449">MEGDPIIFGLTVAEFEDWSLKILVSALIVYMLFIIGNLAKQSKAGRYGTIWLFVALGLGFIGFIAKSFIQKFMGIE</sequence>
<protein>
    <recommendedName>
        <fullName evidence="4">DUF2788 domain-containing protein</fullName>
    </recommendedName>
</protein>
<organism evidence="2 3">
    <name type="scientific">Aromatoleum tolulyticum</name>
    <dbReference type="NCBI Taxonomy" id="34027"/>
    <lineage>
        <taxon>Bacteria</taxon>
        <taxon>Pseudomonadati</taxon>
        <taxon>Pseudomonadota</taxon>
        <taxon>Betaproteobacteria</taxon>
        <taxon>Rhodocyclales</taxon>
        <taxon>Rhodocyclaceae</taxon>
        <taxon>Aromatoleum</taxon>
    </lineage>
</organism>